<comment type="caution">
    <text evidence="2">The sequence shown here is derived from an EMBL/GenBank/DDBJ whole genome shotgun (WGS) entry which is preliminary data.</text>
</comment>
<evidence type="ECO:0000313" key="3">
    <source>
        <dbReference type="Proteomes" id="UP000182985"/>
    </source>
</evidence>
<dbReference type="EMBL" id="MOEC01000021">
    <property type="protein sequence ID" value="OIS91931.1"/>
    <property type="molecule type" value="Genomic_DNA"/>
</dbReference>
<dbReference type="RefSeq" id="WP_071633028.1">
    <property type="nucleotide sequence ID" value="NZ_MOEC01000021.1"/>
</dbReference>
<evidence type="ECO:0000313" key="2">
    <source>
        <dbReference type="EMBL" id="OIS91931.1"/>
    </source>
</evidence>
<dbReference type="OrthoDB" id="7509188at2"/>
<name>A0A1J6HHR2_9HYPH</name>
<sequence>MSRDAKIELDWADGTYTFALPWAELEALQEACDAGPWVILERLFTKQCRVGDIAHVIRQGLIGGGLEPTAATKLVRTYVEKRPPLENLVFATAILKVGIMGAPEEPVGEQEAANLAENNSTPSPMEKSDLPQSTATGRRSASRRKK</sequence>
<protein>
    <recommendedName>
        <fullName evidence="4">Gene transfer agent family protein</fullName>
    </recommendedName>
</protein>
<gene>
    <name evidence="2" type="ORF">BLA27_18620</name>
</gene>
<dbReference type="InterPro" id="IPR021791">
    <property type="entry name" value="Phage_TAC_11"/>
</dbReference>
<dbReference type="Pfam" id="PF11836">
    <property type="entry name" value="Phage_TAC_11"/>
    <property type="match status" value="1"/>
</dbReference>
<organism evidence="2 3">
    <name type="scientific">Brucella cytisi</name>
    <dbReference type="NCBI Taxonomy" id="407152"/>
    <lineage>
        <taxon>Bacteria</taxon>
        <taxon>Pseudomonadati</taxon>
        <taxon>Pseudomonadota</taxon>
        <taxon>Alphaproteobacteria</taxon>
        <taxon>Hyphomicrobiales</taxon>
        <taxon>Brucellaceae</taxon>
        <taxon>Brucella/Ochrobactrum group</taxon>
        <taxon>Brucella</taxon>
    </lineage>
</organism>
<reference evidence="2 3" key="1">
    <citation type="submission" date="2016-10" db="EMBL/GenBank/DDBJ databases">
        <title>The Draft Genome Sequence of the Potato Rhizosphere Bacteria Ochrobactrum sp. IPA7.2.</title>
        <authorList>
            <person name="Gogoleva N.E."/>
            <person name="Khlopko Y.A."/>
            <person name="Burygin G.L."/>
            <person name="Plotnikov A.O."/>
        </authorList>
    </citation>
    <scope>NUCLEOTIDE SEQUENCE [LARGE SCALE GENOMIC DNA]</scope>
    <source>
        <strain evidence="2 3">IPA7.2</strain>
    </source>
</reference>
<proteinExistence type="predicted"/>
<dbReference type="AlphaFoldDB" id="A0A1J6HHR2"/>
<feature type="region of interest" description="Disordered" evidence="1">
    <location>
        <begin position="106"/>
        <end position="146"/>
    </location>
</feature>
<evidence type="ECO:0000256" key="1">
    <source>
        <dbReference type="SAM" id="MobiDB-lite"/>
    </source>
</evidence>
<accession>A0A1J6HHR2</accession>
<keyword evidence="3" id="KW-1185">Reference proteome</keyword>
<dbReference type="Proteomes" id="UP000182985">
    <property type="component" value="Unassembled WGS sequence"/>
</dbReference>
<evidence type="ECO:0008006" key="4">
    <source>
        <dbReference type="Google" id="ProtNLM"/>
    </source>
</evidence>